<comment type="subcellular location">
    <subcellularLocation>
        <location evidence="1">Nucleus</location>
    </subcellularLocation>
</comment>
<dbReference type="Gene3D" id="3.30.160.60">
    <property type="entry name" value="Classic Zinc Finger"/>
    <property type="match status" value="3"/>
</dbReference>
<dbReference type="Proteomes" id="UP000624404">
    <property type="component" value="Unassembled WGS sequence"/>
</dbReference>
<dbReference type="OrthoDB" id="4748970at2759"/>
<dbReference type="InterPro" id="IPR013087">
    <property type="entry name" value="Znf_C2H2_type"/>
</dbReference>
<keyword evidence="4" id="KW-0862">Zinc</keyword>
<feature type="domain" description="C2H2-type" evidence="9">
    <location>
        <begin position="37"/>
        <end position="64"/>
    </location>
</feature>
<dbReference type="EMBL" id="CAJHIA010000030">
    <property type="protein sequence ID" value="CAD6447971.1"/>
    <property type="molecule type" value="Genomic_DNA"/>
</dbReference>
<keyword evidence="5" id="KW-0805">Transcription regulation</keyword>
<evidence type="ECO:0000259" key="9">
    <source>
        <dbReference type="PROSITE" id="PS50157"/>
    </source>
</evidence>
<evidence type="ECO:0000256" key="6">
    <source>
        <dbReference type="ARBA" id="ARBA00023163"/>
    </source>
</evidence>
<evidence type="ECO:0000256" key="4">
    <source>
        <dbReference type="ARBA" id="ARBA00022833"/>
    </source>
</evidence>
<dbReference type="PANTHER" id="PTHR46179:SF13">
    <property type="entry name" value="C2H2-TYPE DOMAIN-CONTAINING PROTEIN"/>
    <property type="match status" value="1"/>
</dbReference>
<keyword evidence="3 8" id="KW-0863">Zinc-finger</keyword>
<dbReference type="InterPro" id="IPR036236">
    <property type="entry name" value="Znf_C2H2_sf"/>
</dbReference>
<keyword evidence="6" id="KW-0804">Transcription</keyword>
<feature type="domain" description="C2H2-type" evidence="9">
    <location>
        <begin position="93"/>
        <end position="116"/>
    </location>
</feature>
<evidence type="ECO:0000313" key="10">
    <source>
        <dbReference type="EMBL" id="CAD6447971.1"/>
    </source>
</evidence>
<dbReference type="Pfam" id="PF00096">
    <property type="entry name" value="zf-C2H2"/>
    <property type="match status" value="1"/>
</dbReference>
<evidence type="ECO:0000256" key="2">
    <source>
        <dbReference type="ARBA" id="ARBA00022723"/>
    </source>
</evidence>
<dbReference type="GO" id="GO:0008270">
    <property type="term" value="F:zinc ion binding"/>
    <property type="evidence" value="ECO:0007669"/>
    <property type="project" value="UniProtKB-KW"/>
</dbReference>
<dbReference type="AlphaFoldDB" id="A0A8H2ZTI5"/>
<evidence type="ECO:0000256" key="5">
    <source>
        <dbReference type="ARBA" id="ARBA00023015"/>
    </source>
</evidence>
<protein>
    <submittedName>
        <fullName evidence="10">98c07550-ea98-4163-96c6-2043f0303299</fullName>
    </submittedName>
</protein>
<dbReference type="SUPFAM" id="SSF57667">
    <property type="entry name" value="beta-beta-alpha zinc fingers"/>
    <property type="match status" value="3"/>
</dbReference>
<comment type="caution">
    <text evidence="10">The sequence shown here is derived from an EMBL/GenBank/DDBJ whole genome shotgun (WGS) entry which is preliminary data.</text>
</comment>
<proteinExistence type="predicted"/>
<accession>A0A8H2ZTI5</accession>
<keyword evidence="11" id="KW-1185">Reference proteome</keyword>
<keyword evidence="7" id="KW-0539">Nucleus</keyword>
<dbReference type="GO" id="GO:0005634">
    <property type="term" value="C:nucleus"/>
    <property type="evidence" value="ECO:0007669"/>
    <property type="project" value="UniProtKB-SubCell"/>
</dbReference>
<evidence type="ECO:0000256" key="8">
    <source>
        <dbReference type="PROSITE-ProRule" id="PRU00042"/>
    </source>
</evidence>
<evidence type="ECO:0000256" key="1">
    <source>
        <dbReference type="ARBA" id="ARBA00004123"/>
    </source>
</evidence>
<dbReference type="PROSITE" id="PS00028">
    <property type="entry name" value="ZINC_FINGER_C2H2_1"/>
    <property type="match status" value="4"/>
</dbReference>
<sequence length="222" mass="25621">MANHSTEYYQCSKCDATFELRPDLHKHVKEAHGESRPKCEECGTTYIDESGYQRHQKLYHGSFPCSYPKCNFKLDTLESLNKHMKKHQNLPKYTCTICGREHHSAKNLQLHMESVHDDHSCRCTVEGCGAEFDHPCALRRHVVSFHVKEFDAENTCKICGRCFKGQKANLTRHMNSVHWLEQFKAKFGKAREDGENEEDLENFIAPTKLSTLSPAVIYGRRS</sequence>
<evidence type="ECO:0000256" key="3">
    <source>
        <dbReference type="ARBA" id="ARBA00022771"/>
    </source>
</evidence>
<dbReference type="InterPro" id="IPR051061">
    <property type="entry name" value="Zinc_finger_trans_reg"/>
</dbReference>
<gene>
    <name evidence="10" type="ORF">SCLTRI_LOCUS7763</name>
</gene>
<evidence type="ECO:0000256" key="7">
    <source>
        <dbReference type="ARBA" id="ARBA00023242"/>
    </source>
</evidence>
<feature type="domain" description="C2H2-type" evidence="9">
    <location>
        <begin position="9"/>
        <end position="37"/>
    </location>
</feature>
<dbReference type="PROSITE" id="PS50157">
    <property type="entry name" value="ZINC_FINGER_C2H2_2"/>
    <property type="match status" value="3"/>
</dbReference>
<keyword evidence="2" id="KW-0479">Metal-binding</keyword>
<reference evidence="10" key="1">
    <citation type="submission" date="2020-10" db="EMBL/GenBank/DDBJ databases">
        <authorList>
            <person name="Kusch S."/>
        </authorList>
    </citation>
    <scope>NUCLEOTIDE SEQUENCE</scope>
    <source>
        <strain evidence="10">SwB9</strain>
    </source>
</reference>
<evidence type="ECO:0000313" key="11">
    <source>
        <dbReference type="Proteomes" id="UP000624404"/>
    </source>
</evidence>
<dbReference type="PANTHER" id="PTHR46179">
    <property type="entry name" value="ZINC FINGER PROTEIN"/>
    <property type="match status" value="1"/>
</dbReference>
<name>A0A8H2ZTI5_9HELO</name>
<dbReference type="SMART" id="SM00355">
    <property type="entry name" value="ZnF_C2H2"/>
    <property type="match status" value="6"/>
</dbReference>
<dbReference type="GO" id="GO:0006357">
    <property type="term" value="P:regulation of transcription by RNA polymerase II"/>
    <property type="evidence" value="ECO:0007669"/>
    <property type="project" value="TreeGrafter"/>
</dbReference>
<organism evidence="10 11">
    <name type="scientific">Sclerotinia trifoliorum</name>
    <dbReference type="NCBI Taxonomy" id="28548"/>
    <lineage>
        <taxon>Eukaryota</taxon>
        <taxon>Fungi</taxon>
        <taxon>Dikarya</taxon>
        <taxon>Ascomycota</taxon>
        <taxon>Pezizomycotina</taxon>
        <taxon>Leotiomycetes</taxon>
        <taxon>Helotiales</taxon>
        <taxon>Sclerotiniaceae</taxon>
        <taxon>Sclerotinia</taxon>
    </lineage>
</organism>